<name>A0A926RV01_9BACL</name>
<evidence type="ECO:0000256" key="2">
    <source>
        <dbReference type="SAM" id="Phobius"/>
    </source>
</evidence>
<reference evidence="3" key="1">
    <citation type="submission" date="2020-09" db="EMBL/GenBank/DDBJ databases">
        <title>A novel bacterium of genus Hazenella, isolated from South China Sea.</title>
        <authorList>
            <person name="Huang H."/>
            <person name="Mo K."/>
            <person name="Hu Y."/>
        </authorList>
    </citation>
    <scope>NUCLEOTIDE SEQUENCE</scope>
    <source>
        <strain evidence="3">IB182357</strain>
    </source>
</reference>
<feature type="coiled-coil region" evidence="1">
    <location>
        <begin position="74"/>
        <end position="101"/>
    </location>
</feature>
<evidence type="ECO:0000313" key="4">
    <source>
        <dbReference type="Proteomes" id="UP000661691"/>
    </source>
</evidence>
<keyword evidence="2" id="KW-1133">Transmembrane helix</keyword>
<dbReference type="RefSeq" id="WP_191138840.1">
    <property type="nucleotide sequence ID" value="NZ_JACXAG020000001.1"/>
</dbReference>
<organism evidence="3 4">
    <name type="scientific">Polycladospora coralii</name>
    <dbReference type="NCBI Taxonomy" id="2771432"/>
    <lineage>
        <taxon>Bacteria</taxon>
        <taxon>Bacillati</taxon>
        <taxon>Bacillota</taxon>
        <taxon>Bacilli</taxon>
        <taxon>Bacillales</taxon>
        <taxon>Thermoactinomycetaceae</taxon>
        <taxon>Polycladospora</taxon>
    </lineage>
</organism>
<protein>
    <submittedName>
        <fullName evidence="3">Uncharacterized protein</fullName>
    </submittedName>
</protein>
<gene>
    <name evidence="3" type="ORF">IC620_14825</name>
</gene>
<dbReference type="AlphaFoldDB" id="A0A926RV01"/>
<keyword evidence="2" id="KW-0812">Transmembrane</keyword>
<evidence type="ECO:0000313" key="3">
    <source>
        <dbReference type="EMBL" id="MBD1373618.1"/>
    </source>
</evidence>
<sequence length="153" mass="18218">MQQHLRRWFILLLSYIMIIVMAVAGYLYYENMQTKRYIRAVEQQGGLTYINEISNTYKSTIEMYSNYKLNKERKAEIVVKLNELRKKLEQVEQQVEDHEIDHPINYAAVYHDMKLVNVILTDFSNDEIIPIVVLHAIEGIGDLKKEITYIEYR</sequence>
<dbReference type="EMBL" id="JACXAH010000030">
    <property type="protein sequence ID" value="MBD1373618.1"/>
    <property type="molecule type" value="Genomic_DNA"/>
</dbReference>
<feature type="transmembrane region" description="Helical" evidence="2">
    <location>
        <begin position="6"/>
        <end position="29"/>
    </location>
</feature>
<accession>A0A926RV01</accession>
<proteinExistence type="predicted"/>
<keyword evidence="4" id="KW-1185">Reference proteome</keyword>
<dbReference type="Proteomes" id="UP000661691">
    <property type="component" value="Unassembled WGS sequence"/>
</dbReference>
<keyword evidence="1" id="KW-0175">Coiled coil</keyword>
<evidence type="ECO:0000256" key="1">
    <source>
        <dbReference type="SAM" id="Coils"/>
    </source>
</evidence>
<comment type="caution">
    <text evidence="3">The sequence shown here is derived from an EMBL/GenBank/DDBJ whole genome shotgun (WGS) entry which is preliminary data.</text>
</comment>
<keyword evidence="2" id="KW-0472">Membrane</keyword>